<dbReference type="PANTHER" id="PTHR48098">
    <property type="entry name" value="ENTEROCHELIN ESTERASE-RELATED"/>
    <property type="match status" value="1"/>
</dbReference>
<protein>
    <submittedName>
        <fullName evidence="3">Esterase</fullName>
    </submittedName>
</protein>
<evidence type="ECO:0000313" key="3">
    <source>
        <dbReference type="EMBL" id="GID70814.1"/>
    </source>
</evidence>
<name>A0A919IRG0_9ACTN</name>
<proteinExistence type="predicted"/>
<feature type="transmembrane region" description="Helical" evidence="2">
    <location>
        <begin position="40"/>
        <end position="58"/>
    </location>
</feature>
<dbReference type="Gene3D" id="3.40.50.1820">
    <property type="entry name" value="alpha/beta hydrolase"/>
    <property type="match status" value="1"/>
</dbReference>
<organism evidence="3 4">
    <name type="scientific">Actinoplanes cyaneus</name>
    <dbReference type="NCBI Taxonomy" id="52696"/>
    <lineage>
        <taxon>Bacteria</taxon>
        <taxon>Bacillati</taxon>
        <taxon>Actinomycetota</taxon>
        <taxon>Actinomycetes</taxon>
        <taxon>Micromonosporales</taxon>
        <taxon>Micromonosporaceae</taxon>
        <taxon>Actinoplanes</taxon>
    </lineage>
</organism>
<reference evidence="3" key="1">
    <citation type="submission" date="2021-01" db="EMBL/GenBank/DDBJ databases">
        <title>Whole genome shotgun sequence of Actinoplanes cyaneus NBRC 14990.</title>
        <authorList>
            <person name="Komaki H."/>
            <person name="Tamura T."/>
        </authorList>
    </citation>
    <scope>NUCLEOTIDE SEQUENCE</scope>
    <source>
        <strain evidence="3">NBRC 14990</strain>
    </source>
</reference>
<dbReference type="SUPFAM" id="SSF53474">
    <property type="entry name" value="alpha/beta-Hydrolases"/>
    <property type="match status" value="1"/>
</dbReference>
<dbReference type="AlphaFoldDB" id="A0A919IRG0"/>
<dbReference type="InterPro" id="IPR050583">
    <property type="entry name" value="Mycobacterial_A85_antigen"/>
</dbReference>
<dbReference type="Proteomes" id="UP000619479">
    <property type="component" value="Unassembled WGS sequence"/>
</dbReference>
<gene>
    <name evidence="3" type="ORF">Acy02nite_86950</name>
</gene>
<comment type="caution">
    <text evidence="3">The sequence shown here is derived from an EMBL/GenBank/DDBJ whole genome shotgun (WGS) entry which is preliminary data.</text>
</comment>
<feature type="region of interest" description="Disordered" evidence="1">
    <location>
        <begin position="339"/>
        <end position="367"/>
    </location>
</feature>
<dbReference type="GO" id="GO:0016747">
    <property type="term" value="F:acyltransferase activity, transferring groups other than amino-acyl groups"/>
    <property type="evidence" value="ECO:0007669"/>
    <property type="project" value="TreeGrafter"/>
</dbReference>
<dbReference type="Pfam" id="PF00756">
    <property type="entry name" value="Esterase"/>
    <property type="match status" value="1"/>
</dbReference>
<keyword evidence="2" id="KW-1133">Transmembrane helix</keyword>
<evidence type="ECO:0000256" key="1">
    <source>
        <dbReference type="SAM" id="MobiDB-lite"/>
    </source>
</evidence>
<sequence length="367" mass="38597">MSLDSLGTEVTAVAVAVLSAVALSAGWGRGRTWWKVSFRTATAVLCLVSAAASGLLWVNRQVEVYPTWSSLTGANADADTPVTTASPVRGSRNGQIITISVAGPASGLTLPVYVYLPPGYRDDAGIRYPVVEALHGYPGSPTHWLKGLHVLKVLDQEIKAGRMAPTIVLFPYQTPDPLLDTECTNLTGGAQTETYLTRDVPAAIRARFPVRADAAGWGLIGYSAGGYCATDLTLRHPGQYTAGASLSGYAEPGITVGNGTENTVYNDLWRLKHLPVPAVALYLAAARADGQPLRDTRALARAAHAPLSVTTSYIAGGGHNVQTWQAMEAPAFDWLSTQLGRPVTSTPPPAAADQSQSPSSLAIAPRV</sequence>
<dbReference type="PANTHER" id="PTHR48098:SF1">
    <property type="entry name" value="DIACYLGLYCEROL ACYLTRANSFERASE_MYCOLYLTRANSFERASE AG85A"/>
    <property type="match status" value="1"/>
</dbReference>
<accession>A0A919IRG0</accession>
<feature type="transmembrane region" description="Helical" evidence="2">
    <location>
        <begin position="6"/>
        <end position="28"/>
    </location>
</feature>
<keyword evidence="4" id="KW-1185">Reference proteome</keyword>
<keyword evidence="2" id="KW-0472">Membrane</keyword>
<dbReference type="EMBL" id="BOMH01000083">
    <property type="protein sequence ID" value="GID70814.1"/>
    <property type="molecule type" value="Genomic_DNA"/>
</dbReference>
<feature type="compositionally biased region" description="Low complexity" evidence="1">
    <location>
        <begin position="351"/>
        <end position="367"/>
    </location>
</feature>
<keyword evidence="2" id="KW-0812">Transmembrane</keyword>
<dbReference type="InterPro" id="IPR000801">
    <property type="entry name" value="Esterase-like"/>
</dbReference>
<evidence type="ECO:0000256" key="2">
    <source>
        <dbReference type="SAM" id="Phobius"/>
    </source>
</evidence>
<dbReference type="InterPro" id="IPR029058">
    <property type="entry name" value="AB_hydrolase_fold"/>
</dbReference>
<dbReference type="RefSeq" id="WP_203755122.1">
    <property type="nucleotide sequence ID" value="NZ_BAAAUC010000071.1"/>
</dbReference>
<evidence type="ECO:0000313" key="4">
    <source>
        <dbReference type="Proteomes" id="UP000619479"/>
    </source>
</evidence>